<evidence type="ECO:0000256" key="10">
    <source>
        <dbReference type="RuleBase" id="RU362081"/>
    </source>
</evidence>
<dbReference type="InterPro" id="IPR036163">
    <property type="entry name" value="HMA_dom_sf"/>
</dbReference>
<dbReference type="SUPFAM" id="SSF56784">
    <property type="entry name" value="HAD-like"/>
    <property type="match status" value="1"/>
</dbReference>
<keyword evidence="7" id="KW-1278">Translocase</keyword>
<feature type="transmembrane region" description="Helical" evidence="10">
    <location>
        <begin position="435"/>
        <end position="457"/>
    </location>
</feature>
<dbReference type="Pfam" id="PF00702">
    <property type="entry name" value="Hydrolase"/>
    <property type="match status" value="1"/>
</dbReference>
<evidence type="ECO:0000259" key="12">
    <source>
        <dbReference type="PROSITE" id="PS50846"/>
    </source>
</evidence>
<dbReference type="InterPro" id="IPR045800">
    <property type="entry name" value="HMBD"/>
</dbReference>
<evidence type="ECO:0000256" key="5">
    <source>
        <dbReference type="ARBA" id="ARBA00022741"/>
    </source>
</evidence>
<comment type="similarity">
    <text evidence="2 10">Belongs to the cation transport ATPase (P-type) (TC 3.A.3) family. Type IB subfamily.</text>
</comment>
<evidence type="ECO:0000313" key="13">
    <source>
        <dbReference type="EMBL" id="MFD2159842.1"/>
    </source>
</evidence>
<dbReference type="PRINTS" id="PR00119">
    <property type="entry name" value="CATATPASE"/>
</dbReference>
<dbReference type="InterPro" id="IPR006121">
    <property type="entry name" value="HMA_dom"/>
</dbReference>
<dbReference type="InterPro" id="IPR018303">
    <property type="entry name" value="ATPase_P-typ_P_site"/>
</dbReference>
<keyword evidence="10" id="KW-1003">Cell membrane</keyword>
<gene>
    <name evidence="13" type="ORF">ACFSW8_13120</name>
</gene>
<dbReference type="Proteomes" id="UP001597389">
    <property type="component" value="Unassembled WGS sequence"/>
</dbReference>
<evidence type="ECO:0000256" key="6">
    <source>
        <dbReference type="ARBA" id="ARBA00022840"/>
    </source>
</evidence>
<evidence type="ECO:0000256" key="2">
    <source>
        <dbReference type="ARBA" id="ARBA00006024"/>
    </source>
</evidence>
<dbReference type="InterPro" id="IPR023214">
    <property type="entry name" value="HAD_sf"/>
</dbReference>
<protein>
    <submittedName>
        <fullName evidence="13">Heavy metal translocating P-type ATPase</fullName>
    </submittedName>
</protein>
<evidence type="ECO:0000313" key="14">
    <source>
        <dbReference type="Proteomes" id="UP001597389"/>
    </source>
</evidence>
<evidence type="ECO:0000256" key="3">
    <source>
        <dbReference type="ARBA" id="ARBA00022692"/>
    </source>
</evidence>
<keyword evidence="3 10" id="KW-0812">Transmembrane</keyword>
<dbReference type="PANTHER" id="PTHR43520:SF8">
    <property type="entry name" value="P-TYPE CU(+) TRANSPORTER"/>
    <property type="match status" value="1"/>
</dbReference>
<dbReference type="InterPro" id="IPR036412">
    <property type="entry name" value="HAD-like_sf"/>
</dbReference>
<dbReference type="SFLD" id="SFLDG00002">
    <property type="entry name" value="C1.7:_P-type_atpase_like"/>
    <property type="match status" value="1"/>
</dbReference>
<keyword evidence="4 10" id="KW-0479">Metal-binding</keyword>
<dbReference type="NCBIfam" id="TIGR01525">
    <property type="entry name" value="ATPase-IB_hvy"/>
    <property type="match status" value="1"/>
</dbReference>
<keyword evidence="9 10" id="KW-0472">Membrane</keyword>
<dbReference type="InterPro" id="IPR023298">
    <property type="entry name" value="ATPase_P-typ_TM_dom_sf"/>
</dbReference>
<accession>A0ABW4ZDD7</accession>
<sequence>MMEHTYSITGLSCKNCKAKAEAALEQLDSLSSADVDLAAKQVTIKMHKHIPLDELKQALLTAGLDYQIQLPQHHLAPQSSPSPPPRQAKPSSTPTDGYYCPMHCEGEKIYPAPGDCPVCGMDLVPLATDMPKTHFTCPSHPEIEQDTPGACPICGMDLVPKEADLSAEEKNYLELRKKMRIASVFAIPLFIVSMGEMIPHNPIVHLLPQQTWNWIQCALCLPIVWICRVFFQRAWTSIVTLKLNMFTLVGLGTGIAFLFSIFALLFADSLPAEFRTHNGSVHLYFEATGVILTLVLLGQLLEARAHSKTSGAMKALLGLAPSTTTRIEDGEDITIALSQVTKGDHLRVKPGEKIPVDGHIISGSTHIDESMLTGESLPVAKHPDDQVHSGSINGNHSFVMIAEKVGSETRLSHIIQMVNAASRSRAPIQKLADSLAQYFVPTVLLISLLTFIIWALWGPTPALAYALINAVSVLIISCPCALGLATPMAVMVGIGKGAQSGVLIKDAESLERLHHIDTLITDKTGTLTEGKPSVHSISPESPEALSVAASLAQHSEHPLSKAITQYALTSHTPLIELTQFSNVSGKGVVGETTTDTLAMGNQKLLEQLDIPLAYQDECHTLQQKGMTVSFICKSGVVLAIIAIADAIKNSAKNAINSLHNDGVNVIMLTGDNPRTAASVAKELGIAQFEAECLPEDKIQKVKELQSQGHCVAMIGDGINDSPALSQADIGIAMGTGSDIAMESSEITLVDGQLNGLTKALTLSKAVIKNIKQNLFFAFIYNALGVPIAAGILYPHFGILLSPMIAAAAMSFSSVSVISNSLRLKKYISKGQMK</sequence>
<dbReference type="Pfam" id="PF00122">
    <property type="entry name" value="E1-E2_ATPase"/>
    <property type="match status" value="1"/>
</dbReference>
<feature type="domain" description="HMA" evidence="12">
    <location>
        <begin position="2"/>
        <end position="67"/>
    </location>
</feature>
<dbReference type="SUPFAM" id="SSF81665">
    <property type="entry name" value="Calcium ATPase, transmembrane domain M"/>
    <property type="match status" value="1"/>
</dbReference>
<proteinExistence type="inferred from homology"/>
<reference evidence="14" key="1">
    <citation type="journal article" date="2019" name="Int. J. Syst. Evol. Microbiol.">
        <title>The Global Catalogue of Microorganisms (GCM) 10K type strain sequencing project: providing services to taxonomists for standard genome sequencing and annotation.</title>
        <authorList>
            <consortium name="The Broad Institute Genomics Platform"/>
            <consortium name="The Broad Institute Genome Sequencing Center for Infectious Disease"/>
            <person name="Wu L."/>
            <person name="Ma J."/>
        </authorList>
    </citation>
    <scope>NUCLEOTIDE SEQUENCE [LARGE SCALE GENOMIC DNA]</scope>
    <source>
        <strain evidence="14">CCUG 57942</strain>
    </source>
</reference>
<feature type="transmembrane region" description="Helical" evidence="10">
    <location>
        <begin position="281"/>
        <end position="301"/>
    </location>
</feature>
<feature type="transmembrane region" description="Helical" evidence="10">
    <location>
        <begin position="211"/>
        <end position="231"/>
    </location>
</feature>
<keyword evidence="8 10" id="KW-1133">Transmembrane helix</keyword>
<dbReference type="InterPro" id="IPR027256">
    <property type="entry name" value="P-typ_ATPase_IB"/>
</dbReference>
<dbReference type="Gene3D" id="3.40.1110.10">
    <property type="entry name" value="Calcium-transporting ATPase, cytoplasmic domain N"/>
    <property type="match status" value="1"/>
</dbReference>
<dbReference type="PROSITE" id="PS50846">
    <property type="entry name" value="HMA_2"/>
    <property type="match status" value="1"/>
</dbReference>
<dbReference type="Gene3D" id="3.40.50.1000">
    <property type="entry name" value="HAD superfamily/HAD-like"/>
    <property type="match status" value="1"/>
</dbReference>
<dbReference type="InterPro" id="IPR023299">
    <property type="entry name" value="ATPase_P-typ_cyto_dom_N"/>
</dbReference>
<dbReference type="InterPro" id="IPR008250">
    <property type="entry name" value="ATPase_P-typ_transduc_dom_A_sf"/>
</dbReference>
<dbReference type="NCBIfam" id="TIGR01494">
    <property type="entry name" value="ATPase_P-type"/>
    <property type="match status" value="1"/>
</dbReference>
<dbReference type="Gene3D" id="3.30.70.100">
    <property type="match status" value="1"/>
</dbReference>
<dbReference type="SUPFAM" id="SSF81653">
    <property type="entry name" value="Calcium ATPase, transduction domain A"/>
    <property type="match status" value="1"/>
</dbReference>
<keyword evidence="5 10" id="KW-0547">Nucleotide-binding</keyword>
<dbReference type="CDD" id="cd00371">
    <property type="entry name" value="HMA"/>
    <property type="match status" value="1"/>
</dbReference>
<name>A0ABW4ZDD7_9BACT</name>
<keyword evidence="14" id="KW-1185">Reference proteome</keyword>
<organism evidence="13 14">
    <name type="scientific">Rubritalea tangerina</name>
    <dbReference type="NCBI Taxonomy" id="430798"/>
    <lineage>
        <taxon>Bacteria</taxon>
        <taxon>Pseudomonadati</taxon>
        <taxon>Verrucomicrobiota</taxon>
        <taxon>Verrucomicrobiia</taxon>
        <taxon>Verrucomicrobiales</taxon>
        <taxon>Rubritaleaceae</taxon>
        <taxon>Rubritalea</taxon>
    </lineage>
</organism>
<dbReference type="CDD" id="cd02094">
    <property type="entry name" value="P-type_ATPase_Cu-like"/>
    <property type="match status" value="1"/>
</dbReference>
<dbReference type="InterPro" id="IPR044492">
    <property type="entry name" value="P_typ_ATPase_HD_dom"/>
</dbReference>
<evidence type="ECO:0000256" key="9">
    <source>
        <dbReference type="ARBA" id="ARBA00023136"/>
    </source>
</evidence>
<dbReference type="Pfam" id="PF00403">
    <property type="entry name" value="HMA"/>
    <property type="match status" value="1"/>
</dbReference>
<dbReference type="NCBIfam" id="TIGR01511">
    <property type="entry name" value="ATPase-IB1_Cu"/>
    <property type="match status" value="1"/>
</dbReference>
<dbReference type="PANTHER" id="PTHR43520">
    <property type="entry name" value="ATP7, ISOFORM B"/>
    <property type="match status" value="1"/>
</dbReference>
<dbReference type="SFLD" id="SFLDS00003">
    <property type="entry name" value="Haloacid_Dehalogenase"/>
    <property type="match status" value="1"/>
</dbReference>
<dbReference type="EMBL" id="JBHUJB010000054">
    <property type="protein sequence ID" value="MFD2159842.1"/>
    <property type="molecule type" value="Genomic_DNA"/>
</dbReference>
<keyword evidence="6 10" id="KW-0067">ATP-binding</keyword>
<dbReference type="PRINTS" id="PR00943">
    <property type="entry name" value="CUATPASE"/>
</dbReference>
<dbReference type="SUPFAM" id="SSF55008">
    <property type="entry name" value="HMA, heavy metal-associated domain"/>
    <property type="match status" value="1"/>
</dbReference>
<dbReference type="Gene3D" id="2.70.150.10">
    <property type="entry name" value="Calcium-transporting ATPase, cytoplasmic transduction domain A"/>
    <property type="match status" value="1"/>
</dbReference>
<evidence type="ECO:0000256" key="7">
    <source>
        <dbReference type="ARBA" id="ARBA00022967"/>
    </source>
</evidence>
<evidence type="ECO:0000256" key="11">
    <source>
        <dbReference type="SAM" id="MobiDB-lite"/>
    </source>
</evidence>
<dbReference type="InterPro" id="IPR059000">
    <property type="entry name" value="ATPase_P-type_domA"/>
</dbReference>
<dbReference type="SFLD" id="SFLDF00027">
    <property type="entry name" value="p-type_atpase"/>
    <property type="match status" value="1"/>
</dbReference>
<feature type="transmembrane region" description="Helical" evidence="10">
    <location>
        <begin position="463"/>
        <end position="486"/>
    </location>
</feature>
<feature type="transmembrane region" description="Helical" evidence="10">
    <location>
        <begin position="243"/>
        <end position="266"/>
    </location>
</feature>
<feature type="transmembrane region" description="Helical" evidence="10">
    <location>
        <begin position="774"/>
        <end position="793"/>
    </location>
</feature>
<dbReference type="PROSITE" id="PS00154">
    <property type="entry name" value="ATPASE_E1_E2"/>
    <property type="match status" value="1"/>
</dbReference>
<feature type="transmembrane region" description="Helical" evidence="10">
    <location>
        <begin position="181"/>
        <end position="199"/>
    </location>
</feature>
<dbReference type="RefSeq" id="WP_377091024.1">
    <property type="nucleotide sequence ID" value="NZ_JBHSJL010000014.1"/>
</dbReference>
<feature type="transmembrane region" description="Helical" evidence="10">
    <location>
        <begin position="799"/>
        <end position="823"/>
    </location>
</feature>
<dbReference type="PROSITE" id="PS01229">
    <property type="entry name" value="COF_2"/>
    <property type="match status" value="1"/>
</dbReference>
<feature type="region of interest" description="Disordered" evidence="11">
    <location>
        <begin position="74"/>
        <end position="94"/>
    </location>
</feature>
<comment type="caution">
    <text evidence="13">The sequence shown here is derived from an EMBL/GenBank/DDBJ whole genome shotgun (WGS) entry which is preliminary data.</text>
</comment>
<dbReference type="InterPro" id="IPR001757">
    <property type="entry name" value="P_typ_ATPase"/>
</dbReference>
<comment type="subcellular location">
    <subcellularLocation>
        <location evidence="10">Cell membrane</location>
    </subcellularLocation>
    <subcellularLocation>
        <location evidence="1">Endomembrane system</location>
        <topology evidence="1">Multi-pass membrane protein</topology>
    </subcellularLocation>
</comment>
<dbReference type="Pfam" id="PF19335">
    <property type="entry name" value="HMBD"/>
    <property type="match status" value="2"/>
</dbReference>
<evidence type="ECO:0000256" key="4">
    <source>
        <dbReference type="ARBA" id="ARBA00022723"/>
    </source>
</evidence>
<evidence type="ECO:0000256" key="1">
    <source>
        <dbReference type="ARBA" id="ARBA00004127"/>
    </source>
</evidence>
<evidence type="ECO:0000256" key="8">
    <source>
        <dbReference type="ARBA" id="ARBA00022989"/>
    </source>
</evidence>